<accession>A0ABN2U1H8</accession>
<dbReference type="RefSeq" id="WP_344665679.1">
    <property type="nucleotide sequence ID" value="NZ_BAAAQN010000011.1"/>
</dbReference>
<keyword evidence="1" id="KW-0732">Signal</keyword>
<evidence type="ECO:0000256" key="1">
    <source>
        <dbReference type="SAM" id="SignalP"/>
    </source>
</evidence>
<keyword evidence="3" id="KW-1185">Reference proteome</keyword>
<sequence length="113" mass="11327">MRVRTALSVLGTTAALTAFGIGPASAYPPLALGPGSGCAPIGGSTVSCQVYPTGGYGNYSACWNGVCGPFEHLYFSESCIPNGSVTVQVTVHDASGSISATYSSKCLGGPYLP</sequence>
<proteinExistence type="predicted"/>
<feature type="chain" id="PRO_5046019026" evidence="1">
    <location>
        <begin position="27"/>
        <end position="113"/>
    </location>
</feature>
<comment type="caution">
    <text evidence="2">The sequence shown here is derived from an EMBL/GenBank/DDBJ whole genome shotgun (WGS) entry which is preliminary data.</text>
</comment>
<evidence type="ECO:0000313" key="3">
    <source>
        <dbReference type="Proteomes" id="UP001500751"/>
    </source>
</evidence>
<name>A0ABN2U1H8_9ACTN</name>
<dbReference type="Proteomes" id="UP001500751">
    <property type="component" value="Unassembled WGS sequence"/>
</dbReference>
<reference evidence="2 3" key="1">
    <citation type="journal article" date="2019" name="Int. J. Syst. Evol. Microbiol.">
        <title>The Global Catalogue of Microorganisms (GCM) 10K type strain sequencing project: providing services to taxonomists for standard genome sequencing and annotation.</title>
        <authorList>
            <consortium name="The Broad Institute Genomics Platform"/>
            <consortium name="The Broad Institute Genome Sequencing Center for Infectious Disease"/>
            <person name="Wu L."/>
            <person name="Ma J."/>
        </authorList>
    </citation>
    <scope>NUCLEOTIDE SEQUENCE [LARGE SCALE GENOMIC DNA]</scope>
    <source>
        <strain evidence="2 3">JCM 16014</strain>
    </source>
</reference>
<evidence type="ECO:0000313" key="2">
    <source>
        <dbReference type="EMBL" id="GAA2025611.1"/>
    </source>
</evidence>
<feature type="signal peptide" evidence="1">
    <location>
        <begin position="1"/>
        <end position="26"/>
    </location>
</feature>
<protein>
    <submittedName>
        <fullName evidence="2">Uncharacterized protein</fullName>
    </submittedName>
</protein>
<gene>
    <name evidence="2" type="ORF">GCM10009839_24730</name>
</gene>
<organism evidence="2 3">
    <name type="scientific">Catenulispora yoronensis</name>
    <dbReference type="NCBI Taxonomy" id="450799"/>
    <lineage>
        <taxon>Bacteria</taxon>
        <taxon>Bacillati</taxon>
        <taxon>Actinomycetota</taxon>
        <taxon>Actinomycetes</taxon>
        <taxon>Catenulisporales</taxon>
        <taxon>Catenulisporaceae</taxon>
        <taxon>Catenulispora</taxon>
    </lineage>
</organism>
<dbReference type="EMBL" id="BAAAQN010000011">
    <property type="protein sequence ID" value="GAA2025611.1"/>
    <property type="molecule type" value="Genomic_DNA"/>
</dbReference>